<dbReference type="Gene3D" id="3.30.470.20">
    <property type="entry name" value="ATP-grasp fold, B domain"/>
    <property type="match status" value="1"/>
</dbReference>
<dbReference type="Proteomes" id="UP000547209">
    <property type="component" value="Unassembled WGS sequence"/>
</dbReference>
<dbReference type="SUPFAM" id="SSF56059">
    <property type="entry name" value="Glutathione synthetase ATP-binding domain-like"/>
    <property type="match status" value="1"/>
</dbReference>
<sequence length="275" mass="32453">MERIAERFDKMGIPRINSLIAFDKGDLFERLSLDEDIRPYLPFTRTIRNLSEARRYIRSIGNVYIKARRGRRGMQVMQVTKVKHRGYRYRHSYLGSLVRDRAEHFRDMRIVLRRYFGSRRVIIQEAIDIVKADHNRAVDFRGEVQRNGKGEIEIVAIPIRVGKRNSPISTHGEAYRFEYYLPKLFPHYSEEQIEELKNQIHDFLVKMYNSVEENYGHFGEIGVDFGVDRNGNIRLIEANAQSAKVSIGKAYDSRTVRKIYLNPLLYAKKLAKRRR</sequence>
<dbReference type="EMBL" id="JACJVP010000004">
    <property type="protein sequence ID" value="MBB6669657.1"/>
    <property type="molecule type" value="Genomic_DNA"/>
</dbReference>
<protein>
    <submittedName>
        <fullName evidence="1">YheC/YheD family protein</fullName>
    </submittedName>
</protein>
<proteinExistence type="predicted"/>
<dbReference type="InterPro" id="IPR026838">
    <property type="entry name" value="YheC/D"/>
</dbReference>
<comment type="caution">
    <text evidence="1">The sequence shown here is derived from an EMBL/GenBank/DDBJ whole genome shotgun (WGS) entry which is preliminary data.</text>
</comment>
<dbReference type="Pfam" id="PF14398">
    <property type="entry name" value="ATPgrasp_YheCD"/>
    <property type="match status" value="1"/>
</dbReference>
<evidence type="ECO:0000313" key="2">
    <source>
        <dbReference type="Proteomes" id="UP000547209"/>
    </source>
</evidence>
<evidence type="ECO:0000313" key="1">
    <source>
        <dbReference type="EMBL" id="MBB6669657.1"/>
    </source>
</evidence>
<keyword evidence="2" id="KW-1185">Reference proteome</keyword>
<organism evidence="1 2">
    <name type="scientific">Cohnella nanjingensis</name>
    <dbReference type="NCBI Taxonomy" id="1387779"/>
    <lineage>
        <taxon>Bacteria</taxon>
        <taxon>Bacillati</taxon>
        <taxon>Bacillota</taxon>
        <taxon>Bacilli</taxon>
        <taxon>Bacillales</taxon>
        <taxon>Paenibacillaceae</taxon>
        <taxon>Cohnella</taxon>
    </lineage>
</organism>
<reference evidence="1 2" key="1">
    <citation type="submission" date="2020-08" db="EMBL/GenBank/DDBJ databases">
        <title>Cohnella phylogeny.</title>
        <authorList>
            <person name="Dunlap C."/>
        </authorList>
    </citation>
    <scope>NUCLEOTIDE SEQUENCE [LARGE SCALE GENOMIC DNA]</scope>
    <source>
        <strain evidence="1 2">DSM 28246</strain>
    </source>
</reference>
<dbReference type="RefSeq" id="WP_185141106.1">
    <property type="nucleotide sequence ID" value="NZ_JACJVP010000004.1"/>
</dbReference>
<accession>A0A7X0RLE9</accession>
<gene>
    <name evidence="1" type="ORF">H7C19_03045</name>
</gene>
<dbReference type="AlphaFoldDB" id="A0A7X0RLE9"/>
<name>A0A7X0RLE9_9BACL</name>